<comment type="catalytic activity">
    <reaction evidence="6">
        <text>D-arabinose 5-phosphate + phosphoenolpyruvate + H2O = 3-deoxy-alpha-D-manno-2-octulosonate-8-phosphate + phosphate</text>
        <dbReference type="Rhea" id="RHEA:14053"/>
        <dbReference type="ChEBI" id="CHEBI:15377"/>
        <dbReference type="ChEBI" id="CHEBI:43474"/>
        <dbReference type="ChEBI" id="CHEBI:57693"/>
        <dbReference type="ChEBI" id="CHEBI:58702"/>
        <dbReference type="ChEBI" id="CHEBI:85985"/>
        <dbReference type="EC" id="2.5.1.55"/>
    </reaction>
</comment>
<gene>
    <name evidence="9" type="ORF">Ahy_B01g056714</name>
</gene>
<dbReference type="Proteomes" id="UP000289738">
    <property type="component" value="Chromosome B01"/>
</dbReference>
<dbReference type="PANTHER" id="PTHR21057">
    <property type="entry name" value="PHOSPHO-2-DEHYDRO-3-DEOXYHEPTONATE ALDOLASE"/>
    <property type="match status" value="1"/>
</dbReference>
<evidence type="ECO:0000313" key="10">
    <source>
        <dbReference type="Proteomes" id="UP000289738"/>
    </source>
</evidence>
<feature type="region of interest" description="Disordered" evidence="7">
    <location>
        <begin position="583"/>
        <end position="624"/>
    </location>
</feature>
<proteinExistence type="inferred from homology"/>
<protein>
    <recommendedName>
        <fullName evidence="3">3-deoxy-8-phosphooctulonate synthase</fullName>
        <ecNumber evidence="3">2.5.1.55</ecNumber>
    </recommendedName>
</protein>
<feature type="region of interest" description="Disordered" evidence="7">
    <location>
        <begin position="170"/>
        <end position="201"/>
    </location>
</feature>
<comment type="subcellular location">
    <subcellularLocation>
        <location evidence="1">Cytoplasm</location>
    </subcellularLocation>
</comment>
<dbReference type="AlphaFoldDB" id="A0A445AZF6"/>
<evidence type="ECO:0000256" key="1">
    <source>
        <dbReference type="ARBA" id="ARBA00004496"/>
    </source>
</evidence>
<dbReference type="GO" id="GO:0008676">
    <property type="term" value="F:3-deoxy-8-phosphooctulonate synthase activity"/>
    <property type="evidence" value="ECO:0007669"/>
    <property type="project" value="UniProtKB-EC"/>
</dbReference>
<evidence type="ECO:0000256" key="3">
    <source>
        <dbReference type="ARBA" id="ARBA00012693"/>
    </source>
</evidence>
<organism evidence="9 10">
    <name type="scientific">Arachis hypogaea</name>
    <name type="common">Peanut</name>
    <dbReference type="NCBI Taxonomy" id="3818"/>
    <lineage>
        <taxon>Eukaryota</taxon>
        <taxon>Viridiplantae</taxon>
        <taxon>Streptophyta</taxon>
        <taxon>Embryophyta</taxon>
        <taxon>Tracheophyta</taxon>
        <taxon>Spermatophyta</taxon>
        <taxon>Magnoliopsida</taxon>
        <taxon>eudicotyledons</taxon>
        <taxon>Gunneridae</taxon>
        <taxon>Pentapetalae</taxon>
        <taxon>rosids</taxon>
        <taxon>fabids</taxon>
        <taxon>Fabales</taxon>
        <taxon>Fabaceae</taxon>
        <taxon>Papilionoideae</taxon>
        <taxon>50 kb inversion clade</taxon>
        <taxon>dalbergioids sensu lato</taxon>
        <taxon>Dalbergieae</taxon>
        <taxon>Pterocarpus clade</taxon>
        <taxon>Arachis</taxon>
    </lineage>
</organism>
<feature type="compositionally biased region" description="Basic and acidic residues" evidence="7">
    <location>
        <begin position="612"/>
        <end position="624"/>
    </location>
</feature>
<evidence type="ECO:0000256" key="6">
    <source>
        <dbReference type="ARBA" id="ARBA00049112"/>
    </source>
</evidence>
<evidence type="ECO:0000313" key="9">
    <source>
        <dbReference type="EMBL" id="RYR31798.1"/>
    </source>
</evidence>
<dbReference type="GO" id="GO:0005737">
    <property type="term" value="C:cytoplasm"/>
    <property type="evidence" value="ECO:0007669"/>
    <property type="project" value="UniProtKB-SubCell"/>
</dbReference>
<dbReference type="SUPFAM" id="SSF51569">
    <property type="entry name" value="Aldolase"/>
    <property type="match status" value="1"/>
</dbReference>
<evidence type="ECO:0000256" key="4">
    <source>
        <dbReference type="ARBA" id="ARBA00022490"/>
    </source>
</evidence>
<feature type="compositionally biased region" description="Basic and acidic residues" evidence="7">
    <location>
        <begin position="170"/>
        <end position="185"/>
    </location>
</feature>
<evidence type="ECO:0000256" key="2">
    <source>
        <dbReference type="ARBA" id="ARBA00010499"/>
    </source>
</evidence>
<evidence type="ECO:0000259" key="8">
    <source>
        <dbReference type="Pfam" id="PF00793"/>
    </source>
</evidence>
<feature type="domain" description="DAHP synthetase I/KDSA" evidence="8">
    <location>
        <begin position="245"/>
        <end position="327"/>
    </location>
</feature>
<reference evidence="9 10" key="1">
    <citation type="submission" date="2019-01" db="EMBL/GenBank/DDBJ databases">
        <title>Sequencing of cultivated peanut Arachis hypogaea provides insights into genome evolution and oil improvement.</title>
        <authorList>
            <person name="Chen X."/>
        </authorList>
    </citation>
    <scope>NUCLEOTIDE SEQUENCE [LARGE SCALE GENOMIC DNA]</scope>
    <source>
        <strain evidence="10">cv. Fuhuasheng</strain>
        <tissue evidence="9">Leaves</tissue>
    </source>
</reference>
<dbReference type="InterPro" id="IPR013785">
    <property type="entry name" value="Aldolase_TIM"/>
</dbReference>
<evidence type="ECO:0000256" key="7">
    <source>
        <dbReference type="SAM" id="MobiDB-lite"/>
    </source>
</evidence>
<keyword evidence="5" id="KW-0808">Transferase</keyword>
<dbReference type="STRING" id="3818.A0A445AZF6"/>
<comment type="caution">
    <text evidence="9">The sequence shown here is derived from an EMBL/GenBank/DDBJ whole genome shotgun (WGS) entry which is preliminary data.</text>
</comment>
<accession>A0A445AZF6</accession>
<dbReference type="EC" id="2.5.1.55" evidence="3"/>
<dbReference type="Gene3D" id="3.20.20.70">
    <property type="entry name" value="Aldolase class I"/>
    <property type="match status" value="2"/>
</dbReference>
<sequence>MSINQLLSIHYDGEIVYDEGSIIFKSEQPIITYMTPKVNSLTTLKNLILRSVELQHTTREKKVYYRYPTEVDDNLFYKRFRLRDDVDVRLIWLWHNRWTNVHLLELFVFLVELGGRGLSVNMVDDSPLSGAVRRNIKRMIVDLNMPAKGSQEGLNVELPNVDMIQDNVESHEGSTIRNSRMDRYEVNPNDGDDADDEPTKIPDEGNEEEEMNYYTCHFSTIKPAGSLLQVESGCNDFELATELVFLLSGPNVIESEEYIMKLAKHIKTITSVGIPLVFKSSFVKANRTSSKSFCGLGMVEVLKILEKVKVAYDRPIVTDVHDSIQTDLLVVAAKTGKIVHIKKGQFCAPSMGILSCYVMANSAEKVRLAGNPNVMLDGEGVASGGLRELIPCIVRTAVAIGVDGIFMEVHDDPLSAPIDGSTQWPLRHLEELLEELIAIASEQPIIIYMTPKVKSLTTLKNLILRSVGQQHTTREKKVYYRYTTEVDDNLFYKRYRLRDNVDVRLIRSWHNRWANVHLLELFVFLVELGGRGLSVNMVDDSPLSGAVRRNIKRMIVDLNMPAKGSQEGLNVELSNADMMQDNVESHEGSTIRNSMMDRYEVNPDDRDDANDEPMKIPDEGNEKE</sequence>
<dbReference type="InterPro" id="IPR006269">
    <property type="entry name" value="KDO8P_synthase"/>
</dbReference>
<name>A0A445AZF6_ARAHY</name>
<keyword evidence="4" id="KW-0963">Cytoplasm</keyword>
<feature type="compositionally biased region" description="Basic and acidic residues" evidence="7">
    <location>
        <begin position="583"/>
        <end position="604"/>
    </location>
</feature>
<keyword evidence="10" id="KW-1185">Reference proteome</keyword>
<comment type="similarity">
    <text evidence="2">Belongs to the KdsA family.</text>
</comment>
<dbReference type="InterPro" id="IPR006218">
    <property type="entry name" value="DAHP1/KDSA"/>
</dbReference>
<evidence type="ECO:0000256" key="5">
    <source>
        <dbReference type="ARBA" id="ARBA00022679"/>
    </source>
</evidence>
<dbReference type="EMBL" id="SDMP01000011">
    <property type="protein sequence ID" value="RYR31798.1"/>
    <property type="molecule type" value="Genomic_DNA"/>
</dbReference>
<dbReference type="Pfam" id="PF00793">
    <property type="entry name" value="DAHP_synth_1"/>
    <property type="match status" value="1"/>
</dbReference>